<accession>A0A7K4C4V6</accession>
<evidence type="ECO:0000313" key="2">
    <source>
        <dbReference type="Proteomes" id="UP000737555"/>
    </source>
</evidence>
<name>A0A7K4C4V6_9EURY</name>
<dbReference type="EMBL" id="JABMJE010000018">
    <property type="protein sequence ID" value="NQS77556.1"/>
    <property type="molecule type" value="Genomic_DNA"/>
</dbReference>
<reference evidence="1" key="1">
    <citation type="submission" date="2020-05" db="EMBL/GenBank/DDBJ databases">
        <title>The first insight into the ecology of ammonia-tolerant syntrophic propionate oxidizing bacteria.</title>
        <authorList>
            <person name="Singh A."/>
            <person name="Schnurer A."/>
            <person name="Westerholm M."/>
        </authorList>
    </citation>
    <scope>NUCLEOTIDE SEQUENCE</scope>
    <source>
        <strain evidence="1">MAG54</strain>
    </source>
</reference>
<protein>
    <submittedName>
        <fullName evidence="1">ABC transporter permease</fullName>
    </submittedName>
</protein>
<dbReference type="AlphaFoldDB" id="A0A7K4C4V6"/>
<proteinExistence type="predicted"/>
<gene>
    <name evidence="1" type="ORF">HQQ74_02345</name>
</gene>
<organism evidence="1 2">
    <name type="scientific">Methanoculleus bourgensis</name>
    <dbReference type="NCBI Taxonomy" id="83986"/>
    <lineage>
        <taxon>Archaea</taxon>
        <taxon>Methanobacteriati</taxon>
        <taxon>Methanobacteriota</taxon>
        <taxon>Stenosarchaea group</taxon>
        <taxon>Methanomicrobia</taxon>
        <taxon>Methanomicrobiales</taxon>
        <taxon>Methanomicrobiaceae</taxon>
        <taxon>Methanoculleus</taxon>
    </lineage>
</organism>
<comment type="caution">
    <text evidence="1">The sequence shown here is derived from an EMBL/GenBank/DDBJ whole genome shotgun (WGS) entry which is preliminary data.</text>
</comment>
<dbReference type="RefSeq" id="WP_074175194.1">
    <property type="nucleotide sequence ID" value="NZ_DAIMMY010000008.1"/>
</dbReference>
<sequence>MSYLAYVAGFGVAVAAFLWLRDLRIFYRTGLPGYRRAAYRGVLYTALALFGYFITSLTEDWVFLGLGLVLAALYLQGRVERERVWRNEGTIQRFFGSVERTKDMSTRKRP</sequence>
<dbReference type="Proteomes" id="UP000737555">
    <property type="component" value="Unassembled WGS sequence"/>
</dbReference>
<evidence type="ECO:0000313" key="1">
    <source>
        <dbReference type="EMBL" id="NQS77556.1"/>
    </source>
</evidence>